<name>A0A3S8U7V6_9RHOB</name>
<dbReference type="EMBL" id="CP034328">
    <property type="protein sequence ID" value="AZL59620.1"/>
    <property type="molecule type" value="Genomic_DNA"/>
</dbReference>
<keyword evidence="2" id="KW-1185">Reference proteome</keyword>
<reference evidence="1 2" key="1">
    <citation type="submission" date="2018-12" db="EMBL/GenBank/DDBJ databases">
        <title>Complete genome sequencing of Tabrizicola sp. K13M18.</title>
        <authorList>
            <person name="Bae J.-W."/>
        </authorList>
    </citation>
    <scope>NUCLEOTIDE SEQUENCE [LARGE SCALE GENOMIC DNA]</scope>
    <source>
        <strain evidence="1 2">K13M18</strain>
    </source>
</reference>
<dbReference type="RefSeq" id="WP_125325815.1">
    <property type="nucleotide sequence ID" value="NZ_CP034328.1"/>
</dbReference>
<dbReference type="KEGG" id="taw:EI545_12715"/>
<gene>
    <name evidence="1" type="ORF">EI545_12715</name>
</gene>
<dbReference type="OrthoDB" id="7801628at2"/>
<sequence>MTDKTDNGPTNRVVRAGHGVLVRARNGDVIGYDPTGLVLRLSDKVIDDIALRLGGRLGGRLQAEGSAPAAGSDPRDVADLEAMLEGRDVWNIRAEGDWLRFSGRLPGRQGPRDFRLSRAGGDVVADAPGAVVGILGIGGPRAALANPEGAAYPFHILAPADDIGAVGHAGVERAAVTDLLAQLREMTHEALMAEVCLDWQLDKHAGLPLFVTRVETDSSASAAALAEGVAVDNLLRAAANLKLAAARLGKPARIFAVTLDFALEAVEGSATDYRDGMLALMDRIEAGLAKLGFDRPVFLARFEAGRPGLTPDRVIEAQWELAWNCGAHRLVISAPSTMFAHDDYDRPTPEARRQMAAMSAAAASAAGAQSLKPEPLMDGWRCPVIHLAELEAGPKGSVVLRLILRALGDLVLAPGDSVGGDRPVGFALDGDRAGAKILSVAVDPGDAQAVLITLDKRPDGDAFLRYGYGVAPDGPGQVAIRDGWELTAADGRVLHRWALPCRLAIREGGAA</sequence>
<evidence type="ECO:0000313" key="1">
    <source>
        <dbReference type="EMBL" id="AZL59620.1"/>
    </source>
</evidence>
<accession>A0A3S8U7V6</accession>
<protein>
    <submittedName>
        <fullName evidence="1">Uncharacterized protein</fullName>
    </submittedName>
</protein>
<evidence type="ECO:0000313" key="2">
    <source>
        <dbReference type="Proteomes" id="UP000282002"/>
    </source>
</evidence>
<proteinExistence type="predicted"/>
<dbReference type="Proteomes" id="UP000282002">
    <property type="component" value="Chromosome"/>
</dbReference>
<dbReference type="AlphaFoldDB" id="A0A3S8U7V6"/>
<organism evidence="1 2">
    <name type="scientific">Tabrizicola piscis</name>
    <dbReference type="NCBI Taxonomy" id="2494374"/>
    <lineage>
        <taxon>Bacteria</taxon>
        <taxon>Pseudomonadati</taxon>
        <taxon>Pseudomonadota</taxon>
        <taxon>Alphaproteobacteria</taxon>
        <taxon>Rhodobacterales</taxon>
        <taxon>Paracoccaceae</taxon>
        <taxon>Tabrizicola</taxon>
    </lineage>
</organism>